<keyword evidence="1" id="KW-0862">Zinc</keyword>
<dbReference type="GO" id="GO:0140849">
    <property type="term" value="F:ATP-dependent H2AZ histone chaperone activity"/>
    <property type="evidence" value="ECO:0007669"/>
    <property type="project" value="InterPro"/>
</dbReference>
<feature type="region of interest" description="Disordered" evidence="3">
    <location>
        <begin position="160"/>
        <end position="254"/>
    </location>
</feature>
<name>A0AAD6J1C9_DREDA</name>
<evidence type="ECO:0000313" key="5">
    <source>
        <dbReference type="EMBL" id="KAJ6262311.1"/>
    </source>
</evidence>
<dbReference type="Pfam" id="PF24707">
    <property type="entry name" value="Swc3"/>
    <property type="match status" value="1"/>
</dbReference>
<dbReference type="GO" id="GO:0008270">
    <property type="term" value="F:zinc ion binding"/>
    <property type="evidence" value="ECO:0007669"/>
    <property type="project" value="UniProtKB-KW"/>
</dbReference>
<dbReference type="SMART" id="SM00401">
    <property type="entry name" value="ZnF_GATA"/>
    <property type="match status" value="1"/>
</dbReference>
<dbReference type="Gene3D" id="3.30.50.10">
    <property type="entry name" value="Erythroid Transcription Factor GATA-1, subunit A"/>
    <property type="match status" value="1"/>
</dbReference>
<dbReference type="InterPro" id="IPR013088">
    <property type="entry name" value="Znf_NHR/GATA"/>
</dbReference>
<dbReference type="PANTHER" id="PTHR28108:SF1">
    <property type="entry name" value="SWR1-COMPLEX PROTEIN 3"/>
    <property type="match status" value="1"/>
</dbReference>
<evidence type="ECO:0000259" key="4">
    <source>
        <dbReference type="PROSITE" id="PS50114"/>
    </source>
</evidence>
<sequence length="697" mass="76695">MADVKRKRSLRESTIRGTPKRHESAKGVAAKSATPVEPPQPEAPAAPAEEEVPTSFEPHGPLPFSKQLQDSETLPSREWKTISESAVLQTAFERSRDVWLSGRMFDRYWAKPSKKKFAVVDAKNPPKDSMVKIGECMISIHPHVFEAKLYTVRDREKERQRELEFQQQQEQYQAQLGQMPKQPHSGRPGSYKPALLPKPNSQSNGHQNGHTNGHTNSHTNGHTNGHANGHARQHSNGASPPPAAPQHNPGPDPVIQLLATRASNDPTLKALMRVVASGQANQEQLAAFQAHIDELTPLARASAAAKAQRAALAPQSPSPPPQTAAASSPTNGAPTAPRPTYQAIQPAGPVPDRPTQTPQPVAPRPSITVLPKPKQLSLADRKHLDIKDVVFEFSIATIGDRYYIPRKSIIEYRHNKTELLLSYLYVSTTDQTFQPITITINAPTPKTLEPIARVVEDPATVRAYMKEIMATYTRANHGYLLMRLKRDEAEIRAAQEAEARRLKEEEEAKKRLAKAATAAAAAAEEMMYQEILRGHTLPKPTTSIVKAKKKSHLILENGGIALDLPKTKIKTKYSRKGRVADPSKNCHLCGTNKTSLWRRAEIDGETVVVCNACGIKWKTNQDKKERGEAPLEYGPRMSRPKNAGGVRTGKVAAKSGKLIQAIMESKIHDEPTRVEPVEASETITLSGTHQLTPDIST</sequence>
<dbReference type="AlphaFoldDB" id="A0AAD6J1C9"/>
<feature type="region of interest" description="Disordered" evidence="3">
    <location>
        <begin position="1"/>
        <end position="76"/>
    </location>
</feature>
<dbReference type="InterPro" id="IPR037651">
    <property type="entry name" value="Swc3"/>
</dbReference>
<keyword evidence="6" id="KW-1185">Reference proteome</keyword>
<organism evidence="5 6">
    <name type="scientific">Drechslerella dactyloides</name>
    <name type="common">Nematode-trapping fungus</name>
    <name type="synonym">Arthrobotrys dactyloides</name>
    <dbReference type="NCBI Taxonomy" id="74499"/>
    <lineage>
        <taxon>Eukaryota</taxon>
        <taxon>Fungi</taxon>
        <taxon>Dikarya</taxon>
        <taxon>Ascomycota</taxon>
        <taxon>Pezizomycotina</taxon>
        <taxon>Orbiliomycetes</taxon>
        <taxon>Orbiliales</taxon>
        <taxon>Orbiliaceae</taxon>
        <taxon>Drechslerella</taxon>
    </lineage>
</organism>
<accession>A0AAD6J1C9</accession>
<dbReference type="Proteomes" id="UP001221413">
    <property type="component" value="Unassembled WGS sequence"/>
</dbReference>
<dbReference type="InterPro" id="IPR057558">
    <property type="entry name" value="Swc3_dom"/>
</dbReference>
<gene>
    <name evidence="5" type="ORF">Dda_3118</name>
</gene>
<feature type="compositionally biased region" description="Low complexity" evidence="3">
    <location>
        <begin position="306"/>
        <end position="315"/>
    </location>
</feature>
<feature type="region of interest" description="Disordered" evidence="3">
    <location>
        <begin position="624"/>
        <end position="649"/>
    </location>
</feature>
<dbReference type="SUPFAM" id="SSF57716">
    <property type="entry name" value="Glucocorticoid receptor-like (DNA-binding domain)"/>
    <property type="match status" value="1"/>
</dbReference>
<feature type="compositionally biased region" description="Pro residues" evidence="3">
    <location>
        <begin position="239"/>
        <end position="252"/>
    </location>
</feature>
<protein>
    <recommendedName>
        <fullName evidence="4">GATA-type domain-containing protein</fullName>
    </recommendedName>
</protein>
<keyword evidence="1" id="KW-0863">Zinc-finger</keyword>
<feature type="compositionally biased region" description="Polar residues" evidence="3">
    <location>
        <begin position="199"/>
        <end position="226"/>
    </location>
</feature>
<evidence type="ECO:0000256" key="3">
    <source>
        <dbReference type="SAM" id="MobiDB-lite"/>
    </source>
</evidence>
<feature type="compositionally biased region" description="Basic and acidic residues" evidence="3">
    <location>
        <begin position="10"/>
        <end position="25"/>
    </location>
</feature>
<proteinExistence type="predicted"/>
<dbReference type="Pfam" id="PF00320">
    <property type="entry name" value="GATA"/>
    <property type="match status" value="1"/>
</dbReference>
<comment type="caution">
    <text evidence="5">The sequence shown here is derived from an EMBL/GenBank/DDBJ whole genome shotgun (WGS) entry which is preliminary data.</text>
</comment>
<dbReference type="InterPro" id="IPR000679">
    <property type="entry name" value="Znf_GATA"/>
</dbReference>
<feature type="region of interest" description="Disordered" evidence="3">
    <location>
        <begin position="666"/>
        <end position="697"/>
    </location>
</feature>
<feature type="domain" description="GATA-type" evidence="4">
    <location>
        <begin position="580"/>
        <end position="620"/>
    </location>
</feature>
<feature type="compositionally biased region" description="Low complexity" evidence="3">
    <location>
        <begin position="165"/>
        <end position="175"/>
    </location>
</feature>
<feature type="compositionally biased region" description="Polar residues" evidence="3">
    <location>
        <begin position="681"/>
        <end position="697"/>
    </location>
</feature>
<dbReference type="GO" id="GO:0006355">
    <property type="term" value="P:regulation of DNA-templated transcription"/>
    <property type="evidence" value="ECO:0007669"/>
    <property type="project" value="InterPro"/>
</dbReference>
<feature type="region of interest" description="Disordered" evidence="3">
    <location>
        <begin position="306"/>
        <end position="374"/>
    </location>
</feature>
<feature type="coiled-coil region" evidence="2">
    <location>
        <begin position="485"/>
        <end position="525"/>
    </location>
</feature>
<dbReference type="EMBL" id="JAQGDS010000003">
    <property type="protein sequence ID" value="KAJ6262311.1"/>
    <property type="molecule type" value="Genomic_DNA"/>
</dbReference>
<dbReference type="PANTHER" id="PTHR28108">
    <property type="entry name" value="SWR1-COMPLEX PROTEIN 3"/>
    <property type="match status" value="1"/>
</dbReference>
<reference evidence="5" key="1">
    <citation type="submission" date="2023-01" db="EMBL/GenBank/DDBJ databases">
        <title>The chitinases involved in constricting ring structure development in the nematode-trapping fungus Drechslerella dactyloides.</title>
        <authorList>
            <person name="Wang R."/>
            <person name="Zhang L."/>
            <person name="Tang P."/>
            <person name="Li S."/>
            <person name="Liang L."/>
        </authorList>
    </citation>
    <scope>NUCLEOTIDE SEQUENCE</scope>
    <source>
        <strain evidence="5">YMF1.00031</strain>
    </source>
</reference>
<dbReference type="PROSITE" id="PS50114">
    <property type="entry name" value="GATA_ZN_FINGER_2"/>
    <property type="match status" value="1"/>
</dbReference>
<dbReference type="CDD" id="cd00202">
    <property type="entry name" value="ZnF_GATA"/>
    <property type="match status" value="1"/>
</dbReference>
<dbReference type="GO" id="GO:0043565">
    <property type="term" value="F:sequence-specific DNA binding"/>
    <property type="evidence" value="ECO:0007669"/>
    <property type="project" value="InterPro"/>
</dbReference>
<keyword evidence="1" id="KW-0479">Metal-binding</keyword>
<evidence type="ECO:0000313" key="6">
    <source>
        <dbReference type="Proteomes" id="UP001221413"/>
    </source>
</evidence>
<evidence type="ECO:0000256" key="1">
    <source>
        <dbReference type="PROSITE-ProRule" id="PRU00094"/>
    </source>
</evidence>
<keyword evidence="2" id="KW-0175">Coiled coil</keyword>
<evidence type="ECO:0000256" key="2">
    <source>
        <dbReference type="SAM" id="Coils"/>
    </source>
</evidence>
<dbReference type="GO" id="GO:0000812">
    <property type="term" value="C:Swr1 complex"/>
    <property type="evidence" value="ECO:0007669"/>
    <property type="project" value="InterPro"/>
</dbReference>
<feature type="compositionally biased region" description="Basic and acidic residues" evidence="3">
    <location>
        <begin position="666"/>
        <end position="676"/>
    </location>
</feature>